<gene>
    <name evidence="2" type="ORF">H8689_09940</name>
</gene>
<dbReference type="Gene3D" id="3.40.50.300">
    <property type="entry name" value="P-loop containing nucleotide triphosphate hydrolases"/>
    <property type="match status" value="1"/>
</dbReference>
<dbReference type="InterPro" id="IPR027417">
    <property type="entry name" value="P-loop_NTPase"/>
</dbReference>
<proteinExistence type="predicted"/>
<evidence type="ECO:0000313" key="3">
    <source>
        <dbReference type="Proteomes" id="UP000601522"/>
    </source>
</evidence>
<keyword evidence="3" id="KW-1185">Reference proteome</keyword>
<dbReference type="PROSITE" id="PS50045">
    <property type="entry name" value="SIGMA54_INTERACT_4"/>
    <property type="match status" value="1"/>
</dbReference>
<dbReference type="RefSeq" id="WP_334298587.1">
    <property type="nucleotide sequence ID" value="NZ_JACRTK010000004.1"/>
</dbReference>
<dbReference type="InterPro" id="IPR002078">
    <property type="entry name" value="Sigma_54_int"/>
</dbReference>
<dbReference type="GO" id="GO:0005524">
    <property type="term" value="F:ATP binding"/>
    <property type="evidence" value="ECO:0007669"/>
    <property type="project" value="InterPro"/>
</dbReference>
<dbReference type="EMBL" id="JACRTK010000004">
    <property type="protein sequence ID" value="MBC8591430.1"/>
    <property type="molecule type" value="Genomic_DNA"/>
</dbReference>
<dbReference type="Pfam" id="PF00158">
    <property type="entry name" value="Sigma54_activat"/>
    <property type="match status" value="1"/>
</dbReference>
<reference evidence="2 3" key="1">
    <citation type="submission" date="2020-08" db="EMBL/GenBank/DDBJ databases">
        <title>Genome public.</title>
        <authorList>
            <person name="Liu C."/>
            <person name="Sun Q."/>
        </authorList>
    </citation>
    <scope>NUCLEOTIDE SEQUENCE [LARGE SCALE GENOMIC DNA]</scope>
    <source>
        <strain evidence="2 3">NSJ-26</strain>
    </source>
</reference>
<feature type="domain" description="Sigma-54 factor interaction" evidence="1">
    <location>
        <begin position="1"/>
        <end position="51"/>
    </location>
</feature>
<evidence type="ECO:0000259" key="1">
    <source>
        <dbReference type="PROSITE" id="PS50045"/>
    </source>
</evidence>
<accession>A0A926F3T4</accession>
<comment type="caution">
    <text evidence="2">The sequence shown here is derived from an EMBL/GenBank/DDBJ whole genome shotgun (WGS) entry which is preliminary data.</text>
</comment>
<dbReference type="Proteomes" id="UP000601522">
    <property type="component" value="Unassembled WGS sequence"/>
</dbReference>
<dbReference type="AlphaFoldDB" id="A0A926F3T4"/>
<dbReference type="GO" id="GO:0006355">
    <property type="term" value="P:regulation of DNA-templated transcription"/>
    <property type="evidence" value="ECO:0007669"/>
    <property type="project" value="InterPro"/>
</dbReference>
<organism evidence="2 3">
    <name type="scientific">Wansuia hejianensis</name>
    <dbReference type="NCBI Taxonomy" id="2763667"/>
    <lineage>
        <taxon>Bacteria</taxon>
        <taxon>Bacillati</taxon>
        <taxon>Bacillota</taxon>
        <taxon>Clostridia</taxon>
        <taxon>Lachnospirales</taxon>
        <taxon>Lachnospiraceae</taxon>
        <taxon>Wansuia</taxon>
    </lineage>
</organism>
<name>A0A926F3T4_9FIRM</name>
<sequence>MNSFRNQKVFIPVNMATVSSSIVESELFGYEEGTFTGALKGGKTGRKDWWN</sequence>
<evidence type="ECO:0000313" key="2">
    <source>
        <dbReference type="EMBL" id="MBC8591430.1"/>
    </source>
</evidence>
<protein>
    <submittedName>
        <fullName evidence="2">Sigma 54-interacting transcriptional regulator</fullName>
    </submittedName>
</protein>